<proteinExistence type="predicted"/>
<feature type="transmembrane region" description="Helical" evidence="2">
    <location>
        <begin position="279"/>
        <end position="300"/>
    </location>
</feature>
<keyword evidence="4" id="KW-0808">Transferase</keyword>
<evidence type="ECO:0000313" key="5">
    <source>
        <dbReference type="Proteomes" id="UP000564885"/>
    </source>
</evidence>
<keyword evidence="2" id="KW-1133">Transmembrane helix</keyword>
<gene>
    <name evidence="4" type="ORF">HJG44_02535</name>
</gene>
<dbReference type="GO" id="GO:0000271">
    <property type="term" value="P:polysaccharide biosynthetic process"/>
    <property type="evidence" value="ECO:0007669"/>
    <property type="project" value="TreeGrafter"/>
</dbReference>
<reference evidence="4 5" key="1">
    <citation type="submission" date="2020-04" db="EMBL/GenBank/DDBJ databases">
        <title>Enterovirga sp. isolate from soil.</title>
        <authorList>
            <person name="Chea S."/>
            <person name="Kim D.-U."/>
        </authorList>
    </citation>
    <scope>NUCLEOTIDE SEQUENCE [LARGE SCALE GENOMIC DNA]</scope>
    <source>
        <strain evidence="4 5">DB1703</strain>
    </source>
</reference>
<protein>
    <submittedName>
        <fullName evidence="4">Acyltransferase</fullName>
    </submittedName>
</protein>
<dbReference type="PANTHER" id="PTHR23028">
    <property type="entry name" value="ACETYLTRANSFERASE"/>
    <property type="match status" value="1"/>
</dbReference>
<dbReference type="AlphaFoldDB" id="A0A849I1N4"/>
<feature type="transmembrane region" description="Helical" evidence="2">
    <location>
        <begin position="335"/>
        <end position="355"/>
    </location>
</feature>
<evidence type="ECO:0000313" key="4">
    <source>
        <dbReference type="EMBL" id="NNM71271.1"/>
    </source>
</evidence>
<feature type="region of interest" description="Disordered" evidence="1">
    <location>
        <begin position="366"/>
        <end position="393"/>
    </location>
</feature>
<feature type="transmembrane region" description="Helical" evidence="2">
    <location>
        <begin position="230"/>
        <end position="249"/>
    </location>
</feature>
<dbReference type="InterPro" id="IPR050879">
    <property type="entry name" value="Acyltransferase_3"/>
</dbReference>
<dbReference type="EMBL" id="JABEPP010000001">
    <property type="protein sequence ID" value="NNM71271.1"/>
    <property type="molecule type" value="Genomic_DNA"/>
</dbReference>
<dbReference type="Proteomes" id="UP000564885">
    <property type="component" value="Unassembled WGS sequence"/>
</dbReference>
<feature type="transmembrane region" description="Helical" evidence="2">
    <location>
        <begin position="312"/>
        <end position="329"/>
    </location>
</feature>
<dbReference type="GO" id="GO:0016747">
    <property type="term" value="F:acyltransferase activity, transferring groups other than amino-acyl groups"/>
    <property type="evidence" value="ECO:0007669"/>
    <property type="project" value="InterPro"/>
</dbReference>
<name>A0A849I1N4_9HYPH</name>
<dbReference type="RefSeq" id="WP_171216747.1">
    <property type="nucleotide sequence ID" value="NZ_JABEPP010000001.1"/>
</dbReference>
<sequence length="393" mass="43064">MRGWIPGGYAPSQRPERSAPDPNASPAAPSLLPNNFDYIRIFAATQVMVFHAVHHLGISAPGWTALLGPFSGVPVFFVTSGFLITASYERSRSSRSYAERRARRIIPGLWGCLAVTALVLLLLGYPILTGHGMRWLLAQFAFLLYTPAFLRDFGFGSYNGSLWTIPVEIQFYVTVPILSWFLNRCGRRATVLGLLLVAAWVLALVIRLIFPSVTGMFEGQETLPAKLVRYAFISHYHLFLAGAACYYLALHSHRLLRGKLLSWVALLFAITTFGGTSTAAIMCAQAALAAATISAAYTFVRRNLLHATDISYGTYLYHGLVLNIFVELGAVGREIYLYAVMAISYLAGFLSWHLVERRFLARAAGRASGPEQPLDSAAGASRSRPVRAPSPGE</sequence>
<dbReference type="PANTHER" id="PTHR23028:SF53">
    <property type="entry name" value="ACYL_TRANSF_3 DOMAIN-CONTAINING PROTEIN"/>
    <property type="match status" value="1"/>
</dbReference>
<organism evidence="4 5">
    <name type="scientific">Enterovirga aerilata</name>
    <dbReference type="NCBI Taxonomy" id="2730920"/>
    <lineage>
        <taxon>Bacteria</taxon>
        <taxon>Pseudomonadati</taxon>
        <taxon>Pseudomonadota</taxon>
        <taxon>Alphaproteobacteria</taxon>
        <taxon>Hyphomicrobiales</taxon>
        <taxon>Methylobacteriaceae</taxon>
        <taxon>Enterovirga</taxon>
    </lineage>
</organism>
<feature type="transmembrane region" description="Helical" evidence="2">
    <location>
        <begin position="105"/>
        <end position="128"/>
    </location>
</feature>
<keyword evidence="4" id="KW-0012">Acyltransferase</keyword>
<dbReference type="GO" id="GO:0016020">
    <property type="term" value="C:membrane"/>
    <property type="evidence" value="ECO:0007669"/>
    <property type="project" value="TreeGrafter"/>
</dbReference>
<dbReference type="Pfam" id="PF01757">
    <property type="entry name" value="Acyl_transf_3"/>
    <property type="match status" value="1"/>
</dbReference>
<feature type="region of interest" description="Disordered" evidence="1">
    <location>
        <begin position="1"/>
        <end position="26"/>
    </location>
</feature>
<feature type="transmembrane region" description="Helical" evidence="2">
    <location>
        <begin position="63"/>
        <end position="84"/>
    </location>
</feature>
<dbReference type="InterPro" id="IPR002656">
    <property type="entry name" value="Acyl_transf_3_dom"/>
</dbReference>
<feature type="transmembrane region" description="Helical" evidence="2">
    <location>
        <begin position="189"/>
        <end position="210"/>
    </location>
</feature>
<keyword evidence="2" id="KW-0472">Membrane</keyword>
<accession>A0A849I1N4</accession>
<feature type="domain" description="Acyltransferase 3" evidence="3">
    <location>
        <begin position="35"/>
        <end position="332"/>
    </location>
</feature>
<comment type="caution">
    <text evidence="4">The sequence shown here is derived from an EMBL/GenBank/DDBJ whole genome shotgun (WGS) entry which is preliminary data.</text>
</comment>
<evidence type="ECO:0000256" key="2">
    <source>
        <dbReference type="SAM" id="Phobius"/>
    </source>
</evidence>
<keyword evidence="2" id="KW-0812">Transmembrane</keyword>
<feature type="transmembrane region" description="Helical" evidence="2">
    <location>
        <begin position="256"/>
        <end position="273"/>
    </location>
</feature>
<evidence type="ECO:0000256" key="1">
    <source>
        <dbReference type="SAM" id="MobiDB-lite"/>
    </source>
</evidence>
<feature type="transmembrane region" description="Helical" evidence="2">
    <location>
        <begin position="162"/>
        <end position="182"/>
    </location>
</feature>
<evidence type="ECO:0000259" key="3">
    <source>
        <dbReference type="Pfam" id="PF01757"/>
    </source>
</evidence>
<keyword evidence="5" id="KW-1185">Reference proteome</keyword>